<protein>
    <submittedName>
        <fullName evidence="1">Uncharacterized protein</fullName>
    </submittedName>
</protein>
<reference evidence="2" key="1">
    <citation type="journal article" date="2016" name="Nat. Commun.">
        <title>The Gonium pectorale genome demonstrates co-option of cell cycle regulation during the evolution of multicellularity.</title>
        <authorList>
            <person name="Hanschen E.R."/>
            <person name="Marriage T.N."/>
            <person name="Ferris P.J."/>
            <person name="Hamaji T."/>
            <person name="Toyoda A."/>
            <person name="Fujiyama A."/>
            <person name="Neme R."/>
            <person name="Noguchi H."/>
            <person name="Minakuchi Y."/>
            <person name="Suzuki M."/>
            <person name="Kawai-Toyooka H."/>
            <person name="Smith D.R."/>
            <person name="Sparks H."/>
            <person name="Anderson J."/>
            <person name="Bakaric R."/>
            <person name="Luria V."/>
            <person name="Karger A."/>
            <person name="Kirschner M.W."/>
            <person name="Durand P.M."/>
            <person name="Michod R.E."/>
            <person name="Nozaki H."/>
            <person name="Olson B.J."/>
        </authorList>
    </citation>
    <scope>NUCLEOTIDE SEQUENCE [LARGE SCALE GENOMIC DNA]</scope>
    <source>
        <strain evidence="2">NIES-2863</strain>
    </source>
</reference>
<evidence type="ECO:0000313" key="2">
    <source>
        <dbReference type="Proteomes" id="UP000075714"/>
    </source>
</evidence>
<proteinExistence type="predicted"/>
<name>A0A150FWT4_GONPE</name>
<dbReference type="Proteomes" id="UP000075714">
    <property type="component" value="Unassembled WGS sequence"/>
</dbReference>
<organism evidence="1 2">
    <name type="scientific">Gonium pectorale</name>
    <name type="common">Green alga</name>
    <dbReference type="NCBI Taxonomy" id="33097"/>
    <lineage>
        <taxon>Eukaryota</taxon>
        <taxon>Viridiplantae</taxon>
        <taxon>Chlorophyta</taxon>
        <taxon>core chlorophytes</taxon>
        <taxon>Chlorophyceae</taxon>
        <taxon>CS clade</taxon>
        <taxon>Chlamydomonadales</taxon>
        <taxon>Volvocaceae</taxon>
        <taxon>Gonium</taxon>
    </lineage>
</organism>
<keyword evidence="2" id="KW-1185">Reference proteome</keyword>
<sequence length="107" mass="11708">MWSTYVLAEPGLLDTIANCEGIPEAKRSGYARLAVMLMDEYAKPLVIPAKATLCSLPAGFPFPVPACPSNKKIRCEICSAKMTLASLCIFWIRYGWDLQPRPSGTAL</sequence>
<dbReference type="EMBL" id="LSYV01000210">
    <property type="protein sequence ID" value="KXZ42071.1"/>
    <property type="molecule type" value="Genomic_DNA"/>
</dbReference>
<accession>A0A150FWT4</accession>
<comment type="caution">
    <text evidence="1">The sequence shown here is derived from an EMBL/GenBank/DDBJ whole genome shotgun (WGS) entry which is preliminary data.</text>
</comment>
<gene>
    <name evidence="1" type="ORF">GPECTOR_211g423</name>
</gene>
<dbReference type="AlphaFoldDB" id="A0A150FWT4"/>
<evidence type="ECO:0000313" key="1">
    <source>
        <dbReference type="EMBL" id="KXZ42071.1"/>
    </source>
</evidence>